<evidence type="ECO:0000256" key="5">
    <source>
        <dbReference type="ARBA" id="ARBA00022605"/>
    </source>
</evidence>
<comment type="similarity">
    <text evidence="9">Belongs to the TrpF family.</text>
</comment>
<evidence type="ECO:0000256" key="8">
    <source>
        <dbReference type="ARBA" id="ARBA00023235"/>
    </source>
</evidence>
<dbReference type="PANTHER" id="PTHR42894">
    <property type="entry name" value="N-(5'-PHOSPHORIBOSYL)ANTHRANILATE ISOMERASE"/>
    <property type="match status" value="1"/>
</dbReference>
<dbReference type="InterPro" id="IPR044643">
    <property type="entry name" value="TrpF_fam"/>
</dbReference>
<dbReference type="EC" id="5.3.1.24" evidence="3 9"/>
<dbReference type="CDD" id="cd00405">
    <property type="entry name" value="PRAI"/>
    <property type="match status" value="1"/>
</dbReference>
<proteinExistence type="inferred from homology"/>
<keyword evidence="5 9" id="KW-0028">Amino-acid biosynthesis</keyword>
<dbReference type="UniPathway" id="UPA00035">
    <property type="reaction ID" value="UER00042"/>
</dbReference>
<name>A0A7V2WSM4_9BACT</name>
<evidence type="ECO:0000256" key="6">
    <source>
        <dbReference type="ARBA" id="ARBA00022822"/>
    </source>
</evidence>
<comment type="catalytic activity">
    <reaction evidence="1 9">
        <text>N-(5-phospho-beta-D-ribosyl)anthranilate = 1-(2-carboxyphenylamino)-1-deoxy-D-ribulose 5-phosphate</text>
        <dbReference type="Rhea" id="RHEA:21540"/>
        <dbReference type="ChEBI" id="CHEBI:18277"/>
        <dbReference type="ChEBI" id="CHEBI:58613"/>
        <dbReference type="EC" id="5.3.1.24"/>
    </reaction>
</comment>
<dbReference type="AlphaFoldDB" id="A0A7V2WSM4"/>
<protein>
    <recommendedName>
        <fullName evidence="4 9">N-(5'-phosphoribosyl)anthranilate isomerase</fullName>
        <shortName evidence="9">PRAI</shortName>
        <ecNumber evidence="3 9">5.3.1.24</ecNumber>
    </recommendedName>
</protein>
<dbReference type="PANTHER" id="PTHR42894:SF1">
    <property type="entry name" value="N-(5'-PHOSPHORIBOSYL)ANTHRANILATE ISOMERASE"/>
    <property type="match status" value="1"/>
</dbReference>
<dbReference type="Proteomes" id="UP000885797">
    <property type="component" value="Unassembled WGS sequence"/>
</dbReference>
<comment type="pathway">
    <text evidence="2 9">Amino-acid biosynthesis; L-tryptophan biosynthesis; L-tryptophan from chorismate: step 3/5.</text>
</comment>
<evidence type="ECO:0000256" key="9">
    <source>
        <dbReference type="HAMAP-Rule" id="MF_00135"/>
    </source>
</evidence>
<dbReference type="InterPro" id="IPR011060">
    <property type="entry name" value="RibuloseP-bd_barrel"/>
</dbReference>
<dbReference type="Gene3D" id="3.20.20.70">
    <property type="entry name" value="Aldolase class I"/>
    <property type="match status" value="1"/>
</dbReference>
<dbReference type="SUPFAM" id="SSF51366">
    <property type="entry name" value="Ribulose-phoshate binding barrel"/>
    <property type="match status" value="1"/>
</dbReference>
<dbReference type="InterPro" id="IPR001240">
    <property type="entry name" value="PRAI_dom"/>
</dbReference>
<dbReference type="GO" id="GO:0004640">
    <property type="term" value="F:phosphoribosylanthranilate isomerase activity"/>
    <property type="evidence" value="ECO:0007669"/>
    <property type="project" value="UniProtKB-UniRule"/>
</dbReference>
<gene>
    <name evidence="9" type="primary">trpF</name>
    <name evidence="11" type="ORF">ENJ63_00810</name>
</gene>
<evidence type="ECO:0000256" key="2">
    <source>
        <dbReference type="ARBA" id="ARBA00004664"/>
    </source>
</evidence>
<reference evidence="11" key="1">
    <citation type="journal article" date="2020" name="mSystems">
        <title>Genome- and Community-Level Interaction Insights into Carbon Utilization and Element Cycling Functions of Hydrothermarchaeota in Hydrothermal Sediment.</title>
        <authorList>
            <person name="Zhou Z."/>
            <person name="Liu Y."/>
            <person name="Xu W."/>
            <person name="Pan J."/>
            <person name="Luo Z.H."/>
            <person name="Li M."/>
        </authorList>
    </citation>
    <scope>NUCLEOTIDE SEQUENCE [LARGE SCALE GENOMIC DNA]</scope>
    <source>
        <strain evidence="11">HyVt-503</strain>
    </source>
</reference>
<accession>A0A7V2WSM4</accession>
<dbReference type="HAMAP" id="MF_00135">
    <property type="entry name" value="PRAI"/>
    <property type="match status" value="1"/>
</dbReference>
<sequence length="189" mass="20634">MLAPDAIGFVLAKSPRKVSIEELPALTSMVPPGVSSFGVFVNPDEELVLKAIMVGGIDVVQLHGDEEPDFCKRFSPRVVKALRLRSEEDLERIKPYEGCVRGFLIDAWVEDQYGGTGRRVDLTLAARAIGMTERPVILAGGLSPENLEEVLKEVRPYGVDVSSGVERSPGKKDLSLCKRFVNIARSLGL</sequence>
<keyword evidence="6 9" id="KW-0822">Tryptophan biosynthesis</keyword>
<keyword evidence="7 9" id="KW-0057">Aromatic amino acid biosynthesis</keyword>
<dbReference type="GO" id="GO:0000162">
    <property type="term" value="P:L-tryptophan biosynthetic process"/>
    <property type="evidence" value="ECO:0007669"/>
    <property type="project" value="UniProtKB-UniRule"/>
</dbReference>
<dbReference type="EMBL" id="DRND01000070">
    <property type="protein sequence ID" value="HFC46405.1"/>
    <property type="molecule type" value="Genomic_DNA"/>
</dbReference>
<organism evidence="11">
    <name type="scientific">Dissulfuribacter thermophilus</name>
    <dbReference type="NCBI Taxonomy" id="1156395"/>
    <lineage>
        <taxon>Bacteria</taxon>
        <taxon>Pseudomonadati</taxon>
        <taxon>Thermodesulfobacteriota</taxon>
        <taxon>Dissulfuribacteria</taxon>
        <taxon>Dissulfuribacterales</taxon>
        <taxon>Dissulfuribacteraceae</taxon>
        <taxon>Dissulfuribacter</taxon>
    </lineage>
</organism>
<keyword evidence="8 9" id="KW-0413">Isomerase</keyword>
<dbReference type="InterPro" id="IPR013785">
    <property type="entry name" value="Aldolase_TIM"/>
</dbReference>
<evidence type="ECO:0000313" key="11">
    <source>
        <dbReference type="EMBL" id="HFC46405.1"/>
    </source>
</evidence>
<comment type="caution">
    <text evidence="11">The sequence shown here is derived from an EMBL/GenBank/DDBJ whole genome shotgun (WGS) entry which is preliminary data.</text>
</comment>
<evidence type="ECO:0000259" key="10">
    <source>
        <dbReference type="Pfam" id="PF00697"/>
    </source>
</evidence>
<evidence type="ECO:0000256" key="4">
    <source>
        <dbReference type="ARBA" id="ARBA00022272"/>
    </source>
</evidence>
<evidence type="ECO:0000256" key="7">
    <source>
        <dbReference type="ARBA" id="ARBA00023141"/>
    </source>
</evidence>
<feature type="domain" description="N-(5'phosphoribosyl) anthranilate isomerase (PRAI)" evidence="10">
    <location>
        <begin position="9"/>
        <end position="182"/>
    </location>
</feature>
<evidence type="ECO:0000256" key="3">
    <source>
        <dbReference type="ARBA" id="ARBA00012572"/>
    </source>
</evidence>
<evidence type="ECO:0000256" key="1">
    <source>
        <dbReference type="ARBA" id="ARBA00001164"/>
    </source>
</evidence>
<dbReference type="Pfam" id="PF00697">
    <property type="entry name" value="PRAI"/>
    <property type="match status" value="1"/>
</dbReference>